<feature type="compositionally biased region" description="Low complexity" evidence="1">
    <location>
        <begin position="1"/>
        <end position="16"/>
    </location>
</feature>
<evidence type="ECO:0000256" key="1">
    <source>
        <dbReference type="SAM" id="MobiDB-lite"/>
    </source>
</evidence>
<accession>A0A2P2M6X0</accession>
<proteinExistence type="predicted"/>
<dbReference type="EMBL" id="GGEC01045452">
    <property type="protein sequence ID" value="MBX25936.1"/>
    <property type="molecule type" value="Transcribed_RNA"/>
</dbReference>
<organism evidence="2">
    <name type="scientific">Rhizophora mucronata</name>
    <name type="common">Asiatic mangrove</name>
    <dbReference type="NCBI Taxonomy" id="61149"/>
    <lineage>
        <taxon>Eukaryota</taxon>
        <taxon>Viridiplantae</taxon>
        <taxon>Streptophyta</taxon>
        <taxon>Embryophyta</taxon>
        <taxon>Tracheophyta</taxon>
        <taxon>Spermatophyta</taxon>
        <taxon>Magnoliopsida</taxon>
        <taxon>eudicotyledons</taxon>
        <taxon>Gunneridae</taxon>
        <taxon>Pentapetalae</taxon>
        <taxon>rosids</taxon>
        <taxon>fabids</taxon>
        <taxon>Malpighiales</taxon>
        <taxon>Rhizophoraceae</taxon>
        <taxon>Rhizophora</taxon>
    </lineage>
</organism>
<name>A0A2P2M6X0_RHIMU</name>
<sequence>MAAVTSGSFSTIGLSSSDRKAFTSRSWTPLLASNFQFGN</sequence>
<evidence type="ECO:0000313" key="2">
    <source>
        <dbReference type="EMBL" id="MBX25936.1"/>
    </source>
</evidence>
<dbReference type="AlphaFoldDB" id="A0A2P2M6X0"/>
<protein>
    <submittedName>
        <fullName evidence="2">Uncharacterized protein</fullName>
    </submittedName>
</protein>
<reference evidence="2" key="1">
    <citation type="submission" date="2018-02" db="EMBL/GenBank/DDBJ databases">
        <title>Rhizophora mucronata_Transcriptome.</title>
        <authorList>
            <person name="Meera S.P."/>
            <person name="Sreeshan A."/>
            <person name="Augustine A."/>
        </authorList>
    </citation>
    <scope>NUCLEOTIDE SEQUENCE</scope>
    <source>
        <tissue evidence="2">Leaf</tissue>
    </source>
</reference>
<feature type="region of interest" description="Disordered" evidence="1">
    <location>
        <begin position="1"/>
        <end position="23"/>
    </location>
</feature>